<dbReference type="GO" id="GO:0004252">
    <property type="term" value="F:serine-type endopeptidase activity"/>
    <property type="evidence" value="ECO:0007669"/>
    <property type="project" value="InterPro"/>
</dbReference>
<evidence type="ECO:0000259" key="2">
    <source>
        <dbReference type="PROSITE" id="PS50240"/>
    </source>
</evidence>
<protein>
    <recommendedName>
        <fullName evidence="2">Peptidase S1 domain-containing protein</fullName>
    </recommendedName>
</protein>
<sequence>MAGMVESSLGDIRDSNACTVEHAAVVALSKVILVCQSSGLKRPRVPGIKSVLGMGVQRRKISGKRGIRLPTISKTWEDGDANPGEFPHQAQLLYNGAHRCGGSLVHPCYMLTAKHCVSGLDKADLTVRLGEHKRSDSDPFMTEHTVAAIIQHPYIDVALLIITPSADLANIRINTTPLASVTTSVGTNATVKGWGQTKSMISLLLANVLQKVSIPIADPDVCNADLPKSVNSGFAQRSDLVFLIRGNAQLTASTRH</sequence>
<dbReference type="SMART" id="SM00020">
    <property type="entry name" value="Tryp_SPc"/>
    <property type="match status" value="1"/>
</dbReference>
<name>A0AAD9IQD7_9ANNE</name>
<evidence type="ECO:0000256" key="1">
    <source>
        <dbReference type="ARBA" id="ARBA00023157"/>
    </source>
</evidence>
<dbReference type="InterPro" id="IPR001254">
    <property type="entry name" value="Trypsin_dom"/>
</dbReference>
<evidence type="ECO:0000313" key="3">
    <source>
        <dbReference type="EMBL" id="KAK2138769.1"/>
    </source>
</evidence>
<dbReference type="Gene3D" id="2.40.10.10">
    <property type="entry name" value="Trypsin-like serine proteases"/>
    <property type="match status" value="1"/>
</dbReference>
<dbReference type="Pfam" id="PF00089">
    <property type="entry name" value="Trypsin"/>
    <property type="match status" value="1"/>
</dbReference>
<dbReference type="GO" id="GO:0006508">
    <property type="term" value="P:proteolysis"/>
    <property type="evidence" value="ECO:0007669"/>
    <property type="project" value="InterPro"/>
</dbReference>
<accession>A0AAD9IQD7</accession>
<reference evidence="3" key="1">
    <citation type="journal article" date="2023" name="Mol. Biol. Evol.">
        <title>Third-Generation Sequencing Reveals the Adaptive Role of the Epigenome in Three Deep-Sea Polychaetes.</title>
        <authorList>
            <person name="Perez M."/>
            <person name="Aroh O."/>
            <person name="Sun Y."/>
            <person name="Lan Y."/>
            <person name="Juniper S.K."/>
            <person name="Young C.R."/>
            <person name="Angers B."/>
            <person name="Qian P.Y."/>
        </authorList>
    </citation>
    <scope>NUCLEOTIDE SEQUENCE</scope>
    <source>
        <strain evidence="3">P08H-3</strain>
    </source>
</reference>
<dbReference type="PANTHER" id="PTHR24276:SF91">
    <property type="entry name" value="AT26814P-RELATED"/>
    <property type="match status" value="1"/>
</dbReference>
<keyword evidence="1" id="KW-1015">Disulfide bond</keyword>
<dbReference type="CDD" id="cd00190">
    <property type="entry name" value="Tryp_SPc"/>
    <property type="match status" value="1"/>
</dbReference>
<gene>
    <name evidence="3" type="ORF">LSH36_2443g00005</name>
</gene>
<dbReference type="SUPFAM" id="SSF50494">
    <property type="entry name" value="Trypsin-like serine proteases"/>
    <property type="match status" value="1"/>
</dbReference>
<organism evidence="3 4">
    <name type="scientific">Paralvinella palmiformis</name>
    <dbReference type="NCBI Taxonomy" id="53620"/>
    <lineage>
        <taxon>Eukaryota</taxon>
        <taxon>Metazoa</taxon>
        <taxon>Spiralia</taxon>
        <taxon>Lophotrochozoa</taxon>
        <taxon>Annelida</taxon>
        <taxon>Polychaeta</taxon>
        <taxon>Sedentaria</taxon>
        <taxon>Canalipalpata</taxon>
        <taxon>Terebellida</taxon>
        <taxon>Terebelliformia</taxon>
        <taxon>Alvinellidae</taxon>
        <taxon>Paralvinella</taxon>
    </lineage>
</organism>
<dbReference type="InterPro" id="IPR050430">
    <property type="entry name" value="Peptidase_S1"/>
</dbReference>
<dbReference type="InterPro" id="IPR009003">
    <property type="entry name" value="Peptidase_S1_PA"/>
</dbReference>
<keyword evidence="4" id="KW-1185">Reference proteome</keyword>
<dbReference type="PROSITE" id="PS50240">
    <property type="entry name" value="TRYPSIN_DOM"/>
    <property type="match status" value="1"/>
</dbReference>
<proteinExistence type="predicted"/>
<comment type="caution">
    <text evidence="3">The sequence shown here is derived from an EMBL/GenBank/DDBJ whole genome shotgun (WGS) entry which is preliminary data.</text>
</comment>
<dbReference type="InterPro" id="IPR043504">
    <property type="entry name" value="Peptidase_S1_PA_chymotrypsin"/>
</dbReference>
<dbReference type="Proteomes" id="UP001208570">
    <property type="component" value="Unassembled WGS sequence"/>
</dbReference>
<dbReference type="EMBL" id="JAODUP010002444">
    <property type="protein sequence ID" value="KAK2138769.1"/>
    <property type="molecule type" value="Genomic_DNA"/>
</dbReference>
<feature type="domain" description="Peptidase S1" evidence="2">
    <location>
        <begin position="61"/>
        <end position="256"/>
    </location>
</feature>
<evidence type="ECO:0000313" key="4">
    <source>
        <dbReference type="Proteomes" id="UP001208570"/>
    </source>
</evidence>
<dbReference type="AlphaFoldDB" id="A0AAD9IQD7"/>
<dbReference type="PANTHER" id="PTHR24276">
    <property type="entry name" value="POLYSERASE-RELATED"/>
    <property type="match status" value="1"/>
</dbReference>